<dbReference type="AlphaFoldDB" id="A0A9D7XL56"/>
<dbReference type="Gene3D" id="3.30.1700.10">
    <property type="entry name" value="lpxc deacetylase, domain 2"/>
    <property type="match status" value="1"/>
</dbReference>
<dbReference type="Gene3D" id="3.30.230.20">
    <property type="entry name" value="lpxc deacetylase, domain 1"/>
    <property type="match status" value="1"/>
</dbReference>
<evidence type="ECO:0000256" key="8">
    <source>
        <dbReference type="ARBA" id="ARBA00022801"/>
    </source>
</evidence>
<dbReference type="Proteomes" id="UP000886657">
    <property type="component" value="Unassembled WGS sequence"/>
</dbReference>
<evidence type="ECO:0000256" key="9">
    <source>
        <dbReference type="ARBA" id="ARBA00022833"/>
    </source>
</evidence>
<keyword evidence="5 12" id="KW-0444">Lipid biosynthesis</keyword>
<comment type="pathway">
    <text evidence="3 12">Glycolipid biosynthesis; lipid IV(A) biosynthesis; lipid IV(A) from (3R)-3-hydroxytetradecanoyl-[acyl-carrier-protein] and UDP-N-acetyl-alpha-D-glucosamine: step 2/6.</text>
</comment>
<reference evidence="13" key="1">
    <citation type="submission" date="2020-10" db="EMBL/GenBank/DDBJ databases">
        <title>Connecting structure to function with the recovery of over 1000 high-quality activated sludge metagenome-assembled genomes encoding full-length rRNA genes using long-read sequencing.</title>
        <authorList>
            <person name="Singleton C.M."/>
            <person name="Petriglieri F."/>
            <person name="Kristensen J.M."/>
            <person name="Kirkegaard R.H."/>
            <person name="Michaelsen T.Y."/>
            <person name="Andersen M.H."/>
            <person name="Karst S.M."/>
            <person name="Dueholm M.S."/>
            <person name="Nielsen P.H."/>
            <person name="Albertsen M."/>
        </authorList>
    </citation>
    <scope>NUCLEOTIDE SEQUENCE</scope>
    <source>
        <strain evidence="13">Skiv_18-Q3-R9-52_MAXAC.067</strain>
    </source>
</reference>
<evidence type="ECO:0000256" key="12">
    <source>
        <dbReference type="HAMAP-Rule" id="MF_00388"/>
    </source>
</evidence>
<dbReference type="GO" id="GO:0016020">
    <property type="term" value="C:membrane"/>
    <property type="evidence" value="ECO:0007669"/>
    <property type="project" value="GOC"/>
</dbReference>
<evidence type="ECO:0000256" key="10">
    <source>
        <dbReference type="ARBA" id="ARBA00023098"/>
    </source>
</evidence>
<organism evidence="13 14">
    <name type="scientific">Candidatus Geothrix skivensis</name>
    <dbReference type="NCBI Taxonomy" id="2954439"/>
    <lineage>
        <taxon>Bacteria</taxon>
        <taxon>Pseudomonadati</taxon>
        <taxon>Acidobacteriota</taxon>
        <taxon>Holophagae</taxon>
        <taxon>Holophagales</taxon>
        <taxon>Holophagaceae</taxon>
        <taxon>Geothrix</taxon>
    </lineage>
</organism>
<feature type="binding site" evidence="12">
    <location>
        <position position="235"/>
    </location>
    <ligand>
        <name>Zn(2+)</name>
        <dbReference type="ChEBI" id="CHEBI:29105"/>
    </ligand>
</feature>
<dbReference type="EC" id="3.5.1.108" evidence="4 12"/>
<evidence type="ECO:0000256" key="2">
    <source>
        <dbReference type="ARBA" id="ARBA00002923"/>
    </source>
</evidence>
<sequence length="306" mass="33156">MPRSTAPQTLSREITISGHGLHGNRPCSVRLVPVAVPSGLVFVHTPTGTEIPARAELAGDLVLATTLVKAGVRLQTIEHLLSALSGLEVEHLRIEVDAEELPILDGSAAPWVDAILQAGIRALAGRRRFMKITHPVEVRNGDRWIRALPFDGLRLRYVIDFPIPALGRQSRELSLTPDKYRRELGSARTFCLAQEIDQMRARGLALGGSLDNAVVFGADGPLNDSLRFEDEAVRHKMLDLVGDLALLGAPLLGLVEAHAAGHAMHVALAQAILADPSCWEWTEDAEPANVRFFFQPADLSITAQPA</sequence>
<dbReference type="GO" id="GO:0009245">
    <property type="term" value="P:lipid A biosynthetic process"/>
    <property type="evidence" value="ECO:0007669"/>
    <property type="project" value="UniProtKB-UniRule"/>
</dbReference>
<dbReference type="SUPFAM" id="SSF54211">
    <property type="entry name" value="Ribosomal protein S5 domain 2-like"/>
    <property type="match status" value="2"/>
</dbReference>
<dbReference type="InterPro" id="IPR020568">
    <property type="entry name" value="Ribosomal_Su5_D2-typ_SF"/>
</dbReference>
<comment type="function">
    <text evidence="2 12">Catalyzes the hydrolysis of UDP-3-O-myristoyl-N-acetylglucosamine to form UDP-3-O-myristoylglucosamine and acetate, the committed step in lipid A biosynthesis.</text>
</comment>
<dbReference type="PANTHER" id="PTHR33694:SF1">
    <property type="entry name" value="UDP-3-O-ACYL-N-ACETYLGLUCOSAMINE DEACETYLASE 1, MITOCHONDRIAL-RELATED"/>
    <property type="match status" value="1"/>
</dbReference>
<protein>
    <recommendedName>
        <fullName evidence="4 12">UDP-3-O-acyl-N-acetylglucosamine deacetylase</fullName>
        <shortName evidence="12">UDP-3-O-acyl-GlcNAc deacetylase</shortName>
        <ecNumber evidence="4 12">3.5.1.108</ecNumber>
    </recommendedName>
    <alternativeName>
        <fullName evidence="12">UDP-3-O-[R-3-hydroxymyristoyl]-N-acetylglucosamine deacetylase</fullName>
    </alternativeName>
</protein>
<evidence type="ECO:0000256" key="4">
    <source>
        <dbReference type="ARBA" id="ARBA00012745"/>
    </source>
</evidence>
<evidence type="ECO:0000256" key="6">
    <source>
        <dbReference type="ARBA" id="ARBA00022556"/>
    </source>
</evidence>
<keyword evidence="8 12" id="KW-0378">Hydrolase</keyword>
<dbReference type="HAMAP" id="MF_00388">
    <property type="entry name" value="LpxC"/>
    <property type="match status" value="1"/>
</dbReference>
<evidence type="ECO:0000313" key="14">
    <source>
        <dbReference type="Proteomes" id="UP000886657"/>
    </source>
</evidence>
<dbReference type="PANTHER" id="PTHR33694">
    <property type="entry name" value="UDP-3-O-ACYL-N-ACETYLGLUCOSAMINE DEACETYLASE 1, MITOCHONDRIAL-RELATED"/>
    <property type="match status" value="1"/>
</dbReference>
<feature type="binding site" evidence="12">
    <location>
        <position position="79"/>
    </location>
    <ligand>
        <name>Zn(2+)</name>
        <dbReference type="ChEBI" id="CHEBI:29105"/>
    </ligand>
</feature>
<dbReference type="Pfam" id="PF03331">
    <property type="entry name" value="LpxC"/>
    <property type="match status" value="1"/>
</dbReference>
<evidence type="ECO:0000256" key="11">
    <source>
        <dbReference type="ARBA" id="ARBA00024535"/>
    </source>
</evidence>
<evidence type="ECO:0000256" key="5">
    <source>
        <dbReference type="ARBA" id="ARBA00022516"/>
    </source>
</evidence>
<keyword evidence="9 12" id="KW-0862">Zinc</keyword>
<proteinExistence type="inferred from homology"/>
<evidence type="ECO:0000256" key="7">
    <source>
        <dbReference type="ARBA" id="ARBA00022723"/>
    </source>
</evidence>
<evidence type="ECO:0000256" key="3">
    <source>
        <dbReference type="ARBA" id="ARBA00005002"/>
    </source>
</evidence>
<feature type="binding site" evidence="12">
    <location>
        <position position="239"/>
    </location>
    <ligand>
        <name>Zn(2+)</name>
        <dbReference type="ChEBI" id="CHEBI:29105"/>
    </ligand>
</feature>
<evidence type="ECO:0000313" key="13">
    <source>
        <dbReference type="EMBL" id="MBK9796264.1"/>
    </source>
</evidence>
<keyword evidence="7 12" id="KW-0479">Metal-binding</keyword>
<keyword evidence="6 12" id="KW-0441">Lipid A biosynthesis</keyword>
<gene>
    <name evidence="12 13" type="primary">lpxC</name>
    <name evidence="13" type="ORF">IPP58_07175</name>
</gene>
<evidence type="ECO:0000256" key="1">
    <source>
        <dbReference type="ARBA" id="ARBA00001947"/>
    </source>
</evidence>
<comment type="similarity">
    <text evidence="12">Belongs to the LpxC family.</text>
</comment>
<comment type="cofactor">
    <cofactor evidence="1 12">
        <name>Zn(2+)</name>
        <dbReference type="ChEBI" id="CHEBI:29105"/>
    </cofactor>
</comment>
<dbReference type="InterPro" id="IPR004463">
    <property type="entry name" value="UDP-acyl_GlcNac_deAcase"/>
</dbReference>
<feature type="active site" description="Proton donor" evidence="12">
    <location>
        <position position="262"/>
    </location>
</feature>
<dbReference type="GO" id="GO:0103117">
    <property type="term" value="F:UDP-3-O-acyl-N-acetylglucosamine deacetylase activity"/>
    <property type="evidence" value="ECO:0007669"/>
    <property type="project" value="UniProtKB-UniRule"/>
</dbReference>
<dbReference type="EMBL" id="JADKIO010000005">
    <property type="protein sequence ID" value="MBK9796264.1"/>
    <property type="molecule type" value="Genomic_DNA"/>
</dbReference>
<dbReference type="InterPro" id="IPR015870">
    <property type="entry name" value="UDP-acyl_N-AcGlcN_deAcase_N"/>
</dbReference>
<dbReference type="InterPro" id="IPR011334">
    <property type="entry name" value="UDP-acyl_GlcNac_deAcase_C"/>
</dbReference>
<name>A0A9D7XL56_9BACT</name>
<dbReference type="GO" id="GO:0046872">
    <property type="term" value="F:metal ion binding"/>
    <property type="evidence" value="ECO:0007669"/>
    <property type="project" value="UniProtKB-KW"/>
</dbReference>
<comment type="catalytic activity">
    <reaction evidence="11 12">
        <text>a UDP-3-O-[(3R)-3-hydroxyacyl]-N-acetyl-alpha-D-glucosamine + H2O = a UDP-3-O-[(3R)-3-hydroxyacyl]-alpha-D-glucosamine + acetate</text>
        <dbReference type="Rhea" id="RHEA:67816"/>
        <dbReference type="ChEBI" id="CHEBI:15377"/>
        <dbReference type="ChEBI" id="CHEBI:30089"/>
        <dbReference type="ChEBI" id="CHEBI:137740"/>
        <dbReference type="ChEBI" id="CHEBI:173225"/>
        <dbReference type="EC" id="3.5.1.108"/>
    </reaction>
</comment>
<dbReference type="NCBIfam" id="TIGR00325">
    <property type="entry name" value="lpxC"/>
    <property type="match status" value="1"/>
</dbReference>
<accession>A0A9D7XL56</accession>
<keyword evidence="10 12" id="KW-0443">Lipid metabolism</keyword>
<comment type="caution">
    <text evidence="13">The sequence shown here is derived from an EMBL/GenBank/DDBJ whole genome shotgun (WGS) entry which is preliminary data.</text>
</comment>